<evidence type="ECO:0000256" key="1">
    <source>
        <dbReference type="SAM" id="SignalP"/>
    </source>
</evidence>
<feature type="signal peptide" evidence="1">
    <location>
        <begin position="1"/>
        <end position="24"/>
    </location>
</feature>
<dbReference type="InterPro" id="IPR011048">
    <property type="entry name" value="Haem_d1_sf"/>
</dbReference>
<dbReference type="InterPro" id="IPR051200">
    <property type="entry name" value="Host-pathogen_enzymatic-act"/>
</dbReference>
<dbReference type="OrthoDB" id="55891at2"/>
<keyword evidence="1" id="KW-0732">Signal</keyword>
<dbReference type="PANTHER" id="PTHR47197:SF3">
    <property type="entry name" value="DIHYDRO-HEME D1 DEHYDROGENASE"/>
    <property type="match status" value="1"/>
</dbReference>
<name>A0A143PGH7_LUTPR</name>
<reference evidence="2 3" key="1">
    <citation type="journal article" date="2016" name="Genome Announc.">
        <title>First Complete Genome Sequence of a Subdivision 6 Acidobacterium Strain.</title>
        <authorList>
            <person name="Huang S."/>
            <person name="Vieira S."/>
            <person name="Bunk B."/>
            <person name="Riedel T."/>
            <person name="Sproer C."/>
            <person name="Overmann J."/>
        </authorList>
    </citation>
    <scope>NUCLEOTIDE SEQUENCE [LARGE SCALE GENOMIC DNA]</scope>
    <source>
        <strain evidence="3">DSM 100886 HEG_-6_39</strain>
    </source>
</reference>
<organism evidence="2 3">
    <name type="scientific">Luteitalea pratensis</name>
    <dbReference type="NCBI Taxonomy" id="1855912"/>
    <lineage>
        <taxon>Bacteria</taxon>
        <taxon>Pseudomonadati</taxon>
        <taxon>Acidobacteriota</taxon>
        <taxon>Vicinamibacteria</taxon>
        <taxon>Vicinamibacterales</taxon>
        <taxon>Vicinamibacteraceae</taxon>
        <taxon>Luteitalea</taxon>
    </lineage>
</organism>
<evidence type="ECO:0000313" key="3">
    <source>
        <dbReference type="Proteomes" id="UP000076079"/>
    </source>
</evidence>
<dbReference type="Gene3D" id="2.130.10.10">
    <property type="entry name" value="YVTN repeat-like/Quinoprotein amine dehydrogenase"/>
    <property type="match status" value="2"/>
</dbReference>
<dbReference type="KEGG" id="abac:LuPra_00870"/>
<dbReference type="AlphaFoldDB" id="A0A143PGH7"/>
<protein>
    <submittedName>
        <fullName evidence="2">PQQ-dependent catabolism-associated beta-propeller protein</fullName>
    </submittedName>
</protein>
<dbReference type="RefSeq" id="WP_110169614.1">
    <property type="nucleotide sequence ID" value="NZ_CP015136.1"/>
</dbReference>
<proteinExistence type="predicted"/>
<dbReference type="Proteomes" id="UP000076079">
    <property type="component" value="Chromosome"/>
</dbReference>
<gene>
    <name evidence="2" type="ORF">LuPra_00870</name>
</gene>
<evidence type="ECO:0000313" key="2">
    <source>
        <dbReference type="EMBL" id="AMY07692.1"/>
    </source>
</evidence>
<dbReference type="STRING" id="1855912.LuPra_00870"/>
<keyword evidence="3" id="KW-1185">Reference proteome</keyword>
<dbReference type="InterPro" id="IPR015943">
    <property type="entry name" value="WD40/YVTN_repeat-like_dom_sf"/>
</dbReference>
<feature type="chain" id="PRO_5007511272" evidence="1">
    <location>
        <begin position="25"/>
        <end position="362"/>
    </location>
</feature>
<dbReference type="EMBL" id="CP015136">
    <property type="protein sequence ID" value="AMY07692.1"/>
    <property type="molecule type" value="Genomic_DNA"/>
</dbReference>
<reference evidence="3" key="2">
    <citation type="submission" date="2016-04" db="EMBL/GenBank/DDBJ databases">
        <title>First Complete Genome Sequence of a Subdivision 6 Acidobacterium.</title>
        <authorList>
            <person name="Huang S."/>
            <person name="Vieira S."/>
            <person name="Bunk B."/>
            <person name="Riedel T."/>
            <person name="Sproeer C."/>
            <person name="Overmann J."/>
        </authorList>
    </citation>
    <scope>NUCLEOTIDE SEQUENCE [LARGE SCALE GENOMIC DNA]</scope>
    <source>
        <strain evidence="3">DSM 100886 HEG_-6_39</strain>
    </source>
</reference>
<dbReference type="SUPFAM" id="SSF51004">
    <property type="entry name" value="C-terminal (heme d1) domain of cytochrome cd1-nitrite reductase"/>
    <property type="match status" value="1"/>
</dbReference>
<dbReference type="PANTHER" id="PTHR47197">
    <property type="entry name" value="PROTEIN NIRF"/>
    <property type="match status" value="1"/>
</dbReference>
<accession>A0A143PGH7</accession>
<sequence length="362" mass="38083" precursor="true">MIRLVTAFVAYSVAVALPAAQAPAPDYRVYVASEAADKISLLRFDGAAFHLERQFDTGVMPVDIDGPHGLALNAAGTALFVSIAHGQPNGVLWKYSTTTHQVVGRTTLGMFPATLQVSPSGEFVYVVNFNLHGDPVPSSVSIVHAESMTELARVTTCRMPHGSRFNPQGTRHYSACMMDHRVVEIDTATLRVAREFRLSPMADAGSHAAAHGADVSTPAGAACSPTWVQPSSDGSALFVACNGSNEIVEIGVEAGSIRRRIGARNGVYNLATTRDGRLLIATNRRDQSASVLDLATGRERARLATPRRAVHGVAISADDRFAFVSSEGIGAESGSVIAIDLAGLTIAATAQVPPQAGGIDVR</sequence>